<dbReference type="PANTHER" id="PTHR38779:SF2">
    <property type="entry name" value="TYPE II SECRETION SYSTEM PROTEIN I-RELATED"/>
    <property type="match status" value="1"/>
</dbReference>
<keyword evidence="5 9" id="KW-0997">Cell inner membrane</keyword>
<evidence type="ECO:0000256" key="6">
    <source>
        <dbReference type="ARBA" id="ARBA00022692"/>
    </source>
</evidence>
<dbReference type="GO" id="GO:0015627">
    <property type="term" value="C:type II protein secretion system complex"/>
    <property type="evidence" value="ECO:0007669"/>
    <property type="project" value="UniProtKB-UniRule"/>
</dbReference>
<evidence type="ECO:0000313" key="11">
    <source>
        <dbReference type="EMBL" id="RCL82492.1"/>
    </source>
</evidence>
<evidence type="ECO:0000256" key="4">
    <source>
        <dbReference type="ARBA" id="ARBA00022481"/>
    </source>
</evidence>
<reference evidence="11 12" key="1">
    <citation type="journal article" date="2018" name="Microbiome">
        <title>Fine metagenomic profile of the Mediterranean stratified and mixed water columns revealed by assembly and recruitment.</title>
        <authorList>
            <person name="Haro-Moreno J.M."/>
            <person name="Lopez-Perez M."/>
            <person name="De La Torre J.R."/>
            <person name="Picazo A."/>
            <person name="Camacho A."/>
            <person name="Rodriguez-Valera F."/>
        </authorList>
    </citation>
    <scope>NUCLEOTIDE SEQUENCE [LARGE SCALE GENOMIC DNA]</scope>
    <source>
        <strain evidence="11">MED-G50</strain>
    </source>
</reference>
<keyword evidence="7 9" id="KW-1133">Transmembrane helix</keyword>
<dbReference type="Proteomes" id="UP000252289">
    <property type="component" value="Unassembled WGS sequence"/>
</dbReference>
<comment type="subcellular location">
    <subcellularLocation>
        <location evidence="1 9">Cell inner membrane</location>
        <topology evidence="1 9">Single-pass membrane protein</topology>
    </subcellularLocation>
</comment>
<protein>
    <recommendedName>
        <fullName evidence="9">Type II secretion system protein I</fullName>
        <shortName evidence="9">T2SS minor pseudopilin I</shortName>
    </recommendedName>
</protein>
<gene>
    <name evidence="11" type="primary">gspI</name>
    <name evidence="11" type="ORF">DBW64_06515</name>
</gene>
<dbReference type="Pfam" id="PF02501">
    <property type="entry name" value="T2SSI"/>
    <property type="match status" value="1"/>
</dbReference>
<proteinExistence type="inferred from homology"/>
<dbReference type="AlphaFoldDB" id="A0A368EEK1"/>
<evidence type="ECO:0000256" key="5">
    <source>
        <dbReference type="ARBA" id="ARBA00022519"/>
    </source>
</evidence>
<evidence type="ECO:0000256" key="2">
    <source>
        <dbReference type="ARBA" id="ARBA00008358"/>
    </source>
</evidence>
<comment type="caution">
    <text evidence="11">The sequence shown here is derived from an EMBL/GenBank/DDBJ whole genome shotgun (WGS) entry which is preliminary data.</text>
</comment>
<dbReference type="GO" id="GO:0005886">
    <property type="term" value="C:plasma membrane"/>
    <property type="evidence" value="ECO:0007669"/>
    <property type="project" value="UniProtKB-SubCell"/>
</dbReference>
<sequence length="125" mass="13070">MMTGTPTSAQGFSLLELLVAVSILALAAIPILVNQSQSVRMASHVQEKVLAHTVAENTVALLSVKANVSTGILSGEQRQGGAVFLWQADISRTTDGGPLMMSVSVSRPESAIKLAHLTGFREAGQ</sequence>
<comment type="similarity">
    <text evidence="2 9">Belongs to the GSP I family.</text>
</comment>
<dbReference type="InterPro" id="IPR010052">
    <property type="entry name" value="T2SS_protein-GspI"/>
</dbReference>
<evidence type="ECO:0000259" key="10">
    <source>
        <dbReference type="Pfam" id="PF02501"/>
    </source>
</evidence>
<dbReference type="GO" id="GO:0015628">
    <property type="term" value="P:protein secretion by the type II secretion system"/>
    <property type="evidence" value="ECO:0007669"/>
    <property type="project" value="UniProtKB-UniRule"/>
</dbReference>
<keyword evidence="3" id="KW-1003">Cell membrane</keyword>
<evidence type="ECO:0000313" key="12">
    <source>
        <dbReference type="Proteomes" id="UP000252289"/>
    </source>
</evidence>
<dbReference type="NCBIfam" id="TIGR02532">
    <property type="entry name" value="IV_pilin_GFxxxE"/>
    <property type="match status" value="1"/>
</dbReference>
<dbReference type="EMBL" id="QOQK01000046">
    <property type="protein sequence ID" value="RCL82492.1"/>
    <property type="molecule type" value="Genomic_DNA"/>
</dbReference>
<comment type="PTM">
    <text evidence="9">Cleaved by prepilin peptidase.</text>
</comment>
<feature type="transmembrane region" description="Helical" evidence="9">
    <location>
        <begin position="12"/>
        <end position="33"/>
    </location>
</feature>
<evidence type="ECO:0000256" key="3">
    <source>
        <dbReference type="ARBA" id="ARBA00022475"/>
    </source>
</evidence>
<name>A0A368EEK1_9PROT</name>
<organism evidence="11 12">
    <name type="scientific">PS1 clade bacterium</name>
    <dbReference type="NCBI Taxonomy" id="2175152"/>
    <lineage>
        <taxon>Bacteria</taxon>
        <taxon>Pseudomonadati</taxon>
        <taxon>Pseudomonadota</taxon>
        <taxon>Alphaproteobacteria</taxon>
        <taxon>PS1 clade</taxon>
    </lineage>
</organism>
<feature type="domain" description="Type II secretion system protein GspI C-terminal" evidence="10">
    <location>
        <begin position="46"/>
        <end position="120"/>
    </location>
</feature>
<dbReference type="SUPFAM" id="SSF54523">
    <property type="entry name" value="Pili subunits"/>
    <property type="match status" value="1"/>
</dbReference>
<evidence type="ECO:0000256" key="8">
    <source>
        <dbReference type="ARBA" id="ARBA00023136"/>
    </source>
</evidence>
<evidence type="ECO:0000256" key="7">
    <source>
        <dbReference type="ARBA" id="ARBA00022989"/>
    </source>
</evidence>
<keyword evidence="6 9" id="KW-0812">Transmembrane</keyword>
<dbReference type="InterPro" id="IPR012902">
    <property type="entry name" value="N_methyl_site"/>
</dbReference>
<dbReference type="InterPro" id="IPR045584">
    <property type="entry name" value="Pilin-like"/>
</dbReference>
<dbReference type="NCBIfam" id="TIGR01707">
    <property type="entry name" value="gspI"/>
    <property type="match status" value="1"/>
</dbReference>
<comment type="subunit">
    <text evidence="9">Type II secretion is composed of four main components: the outer membrane complex, the inner membrane complex, the cytoplasmic secretion ATPase and the periplasm-spanning pseudopilus.</text>
</comment>
<comment type="function">
    <text evidence="9">Component of the type II secretion system required for the energy-dependent secretion of extracellular factors such as proteases and toxins from the periplasm.</text>
</comment>
<keyword evidence="8 9" id="KW-0472">Membrane</keyword>
<keyword evidence="4 9" id="KW-0488">Methylation</keyword>
<evidence type="ECO:0000256" key="1">
    <source>
        <dbReference type="ARBA" id="ARBA00004377"/>
    </source>
</evidence>
<dbReference type="Pfam" id="PF07963">
    <property type="entry name" value="N_methyl"/>
    <property type="match status" value="1"/>
</dbReference>
<evidence type="ECO:0000256" key="9">
    <source>
        <dbReference type="RuleBase" id="RU368030"/>
    </source>
</evidence>
<accession>A0A368EEK1</accession>
<dbReference type="InterPro" id="IPR003413">
    <property type="entry name" value="T2SS_GspI_C"/>
</dbReference>
<dbReference type="Gene3D" id="3.30.1300.30">
    <property type="entry name" value="GSPII I/J protein-like"/>
    <property type="match status" value="1"/>
</dbReference>
<dbReference type="PANTHER" id="PTHR38779">
    <property type="entry name" value="TYPE II SECRETION SYSTEM PROTEIN I-RELATED"/>
    <property type="match status" value="1"/>
</dbReference>